<feature type="compositionally biased region" description="Basic and acidic residues" evidence="1">
    <location>
        <begin position="1"/>
        <end position="14"/>
    </location>
</feature>
<organism evidence="2">
    <name type="scientific">marine sediment metagenome</name>
    <dbReference type="NCBI Taxonomy" id="412755"/>
    <lineage>
        <taxon>unclassified sequences</taxon>
        <taxon>metagenomes</taxon>
        <taxon>ecological metagenomes</taxon>
    </lineage>
</organism>
<sequence>MPTEEFERLKEALREAPTPEARRRAAEAMRRYLERRKAQGQSSRPMLVSLKYKAPYPTAIELKDIPKELERNPEFFEHMRKVITKEK</sequence>
<proteinExistence type="predicted"/>
<dbReference type="EMBL" id="BARU01005718">
    <property type="protein sequence ID" value="GAH40397.1"/>
    <property type="molecule type" value="Genomic_DNA"/>
</dbReference>
<gene>
    <name evidence="2" type="ORF">S03H2_11188</name>
</gene>
<reference evidence="2" key="1">
    <citation type="journal article" date="2014" name="Front. Microbiol.">
        <title>High frequency of phylogenetically diverse reductive dehalogenase-homologous genes in deep subseafloor sedimentary metagenomes.</title>
        <authorList>
            <person name="Kawai M."/>
            <person name="Futagami T."/>
            <person name="Toyoda A."/>
            <person name="Takaki Y."/>
            <person name="Nishi S."/>
            <person name="Hori S."/>
            <person name="Arai W."/>
            <person name="Tsubouchi T."/>
            <person name="Morono Y."/>
            <person name="Uchiyama I."/>
            <person name="Ito T."/>
            <person name="Fujiyama A."/>
            <person name="Inagaki F."/>
            <person name="Takami H."/>
        </authorList>
    </citation>
    <scope>NUCLEOTIDE SEQUENCE</scope>
    <source>
        <strain evidence="2">Expedition CK06-06</strain>
    </source>
</reference>
<accession>X1F632</accession>
<evidence type="ECO:0000313" key="2">
    <source>
        <dbReference type="EMBL" id="GAH40397.1"/>
    </source>
</evidence>
<name>X1F632_9ZZZZ</name>
<comment type="caution">
    <text evidence="2">The sequence shown here is derived from an EMBL/GenBank/DDBJ whole genome shotgun (WGS) entry which is preliminary data.</text>
</comment>
<protein>
    <submittedName>
        <fullName evidence="2">Uncharacterized protein</fullName>
    </submittedName>
</protein>
<dbReference type="AlphaFoldDB" id="X1F632"/>
<evidence type="ECO:0000256" key="1">
    <source>
        <dbReference type="SAM" id="MobiDB-lite"/>
    </source>
</evidence>
<feature type="region of interest" description="Disordered" evidence="1">
    <location>
        <begin position="1"/>
        <end position="26"/>
    </location>
</feature>